<dbReference type="Proteomes" id="UP000697107">
    <property type="component" value="Unassembled WGS sequence"/>
</dbReference>
<dbReference type="EMBL" id="MJFZ01000006">
    <property type="protein sequence ID" value="RAW43270.1"/>
    <property type="molecule type" value="Genomic_DNA"/>
</dbReference>
<dbReference type="EMBL" id="RCML01001008">
    <property type="protein sequence ID" value="KAG2966513.1"/>
    <property type="molecule type" value="Genomic_DNA"/>
</dbReference>
<reference evidence="1" key="2">
    <citation type="submission" date="2018-10" db="EMBL/GenBank/DDBJ databases">
        <title>Effector identification in a new, highly contiguous assembly of the strawberry crown rot pathogen Phytophthora cactorum.</title>
        <authorList>
            <person name="Armitage A.D."/>
            <person name="Nellist C.F."/>
            <person name="Bates H."/>
            <person name="Vickerstaff R.J."/>
            <person name="Harrison R.J."/>
        </authorList>
    </citation>
    <scope>NUCLEOTIDE SEQUENCE</scope>
    <source>
        <strain evidence="1">15-7</strain>
        <strain evidence="3">4032</strain>
        <strain evidence="2">4040</strain>
        <strain evidence="4">P415</strain>
    </source>
</reference>
<dbReference type="Proteomes" id="UP000688947">
    <property type="component" value="Unassembled WGS sequence"/>
</dbReference>
<sequence>MEIQGLGHHFDIHNSGMRQRMDQGLRLRDLAQRLELRLSNDHHFTEDTLTGGEIKEIQARIRGLKRDLADANSLNNTSGESVVLEIPREL</sequence>
<dbReference type="Proteomes" id="UP000251314">
    <property type="component" value="Unassembled WGS sequence"/>
</dbReference>
<dbReference type="Proteomes" id="UP000735874">
    <property type="component" value="Unassembled WGS sequence"/>
</dbReference>
<dbReference type="VEuPathDB" id="FungiDB:PC110_g637"/>
<evidence type="ECO:0000313" key="6">
    <source>
        <dbReference type="EMBL" id="RAW43270.1"/>
    </source>
</evidence>
<evidence type="ECO:0000313" key="4">
    <source>
        <dbReference type="EMBL" id="KAG2966513.1"/>
    </source>
</evidence>
<comment type="caution">
    <text evidence="6">The sequence shown here is derived from an EMBL/GenBank/DDBJ whole genome shotgun (WGS) entry which is preliminary data.</text>
</comment>
<dbReference type="Proteomes" id="UP000774804">
    <property type="component" value="Unassembled WGS sequence"/>
</dbReference>
<organism evidence="6 7">
    <name type="scientific">Phytophthora cactorum</name>
    <dbReference type="NCBI Taxonomy" id="29920"/>
    <lineage>
        <taxon>Eukaryota</taxon>
        <taxon>Sar</taxon>
        <taxon>Stramenopiles</taxon>
        <taxon>Oomycota</taxon>
        <taxon>Peronosporomycetes</taxon>
        <taxon>Peronosporales</taxon>
        <taxon>Peronosporaceae</taxon>
        <taxon>Phytophthora</taxon>
    </lineage>
</organism>
<dbReference type="EMBL" id="RCMI01000138">
    <property type="protein sequence ID" value="KAG2930915.1"/>
    <property type="molecule type" value="Genomic_DNA"/>
</dbReference>
<reference evidence="6 7" key="1">
    <citation type="submission" date="2018-01" db="EMBL/GenBank/DDBJ databases">
        <title>Draft genome of the strawberry crown rot pathogen Phytophthora cactorum.</title>
        <authorList>
            <person name="Armitage A.D."/>
            <person name="Lysoe E."/>
            <person name="Nellist C.F."/>
            <person name="Harrison R.J."/>
            <person name="Brurberg M.B."/>
        </authorList>
    </citation>
    <scope>NUCLEOTIDE SEQUENCE [LARGE SCALE GENOMIC DNA]</scope>
    <source>
        <strain evidence="6 7">10300</strain>
    </source>
</reference>
<dbReference type="AlphaFoldDB" id="A0A329T3Q3"/>
<dbReference type="EMBL" id="JAENGZ010001210">
    <property type="protein sequence ID" value="KAG6949750.1"/>
    <property type="molecule type" value="Genomic_DNA"/>
</dbReference>
<protein>
    <submittedName>
        <fullName evidence="6">Uncharacterized protein</fullName>
    </submittedName>
</protein>
<dbReference type="EMBL" id="RCMK01001036">
    <property type="protein sequence ID" value="KAG2904023.1"/>
    <property type="molecule type" value="Genomic_DNA"/>
</dbReference>
<accession>A0A329T3Q3</accession>
<reference evidence="5" key="3">
    <citation type="submission" date="2021-01" db="EMBL/GenBank/DDBJ databases">
        <title>Phytophthora aleatoria, a newly-described species from Pinus radiata is distinct from Phytophthora cactorum isolates based on comparative genomics.</title>
        <authorList>
            <person name="Mcdougal R."/>
            <person name="Panda P."/>
            <person name="Williams N."/>
            <person name="Studholme D.J."/>
        </authorList>
    </citation>
    <scope>NUCLEOTIDE SEQUENCE</scope>
    <source>
        <strain evidence="5">NZFS 3830</strain>
    </source>
</reference>
<evidence type="ECO:0000313" key="2">
    <source>
        <dbReference type="EMBL" id="KAG2904023.1"/>
    </source>
</evidence>
<evidence type="ECO:0000313" key="5">
    <source>
        <dbReference type="EMBL" id="KAG6949750.1"/>
    </source>
</evidence>
<dbReference type="Proteomes" id="UP000736787">
    <property type="component" value="Unassembled WGS sequence"/>
</dbReference>
<name>A0A329T3Q3_9STRA</name>
<proteinExistence type="predicted"/>
<gene>
    <name evidence="5" type="ORF">JG687_00014655</name>
    <name evidence="6" type="ORF">PC110_g637</name>
    <name evidence="1" type="ORF">PC113_g19491</name>
    <name evidence="3" type="ORF">PC115_g6282</name>
    <name evidence="2" type="ORF">PC117_g21129</name>
    <name evidence="4" type="ORF">PC118_g19135</name>
</gene>
<evidence type="ECO:0000313" key="1">
    <source>
        <dbReference type="EMBL" id="KAG2839389.1"/>
    </source>
</evidence>
<evidence type="ECO:0000313" key="7">
    <source>
        <dbReference type="Proteomes" id="UP000251314"/>
    </source>
</evidence>
<dbReference type="OrthoDB" id="92204at2759"/>
<keyword evidence="7" id="KW-1185">Reference proteome</keyword>
<evidence type="ECO:0000313" key="3">
    <source>
        <dbReference type="EMBL" id="KAG2930915.1"/>
    </source>
</evidence>
<dbReference type="EMBL" id="RCMG01001003">
    <property type="protein sequence ID" value="KAG2839389.1"/>
    <property type="molecule type" value="Genomic_DNA"/>
</dbReference>